<feature type="repeat" description="WD" evidence="6">
    <location>
        <begin position="61"/>
        <end position="102"/>
    </location>
</feature>
<evidence type="ECO:0000256" key="5">
    <source>
        <dbReference type="ARBA" id="ARBA00038229"/>
    </source>
</evidence>
<dbReference type="PANTHER" id="PTHR19853">
    <property type="entry name" value="WD REPEAT CONTAINING PROTEIN 3 WDR3"/>
    <property type="match status" value="1"/>
</dbReference>
<dbReference type="Pfam" id="PF25173">
    <property type="entry name" value="Beta-prop_WDR3_1st"/>
    <property type="match status" value="1"/>
</dbReference>
<dbReference type="GO" id="GO:0034388">
    <property type="term" value="C:Pwp2p-containing subcomplex of 90S preribosome"/>
    <property type="evidence" value="ECO:0007669"/>
    <property type="project" value="TreeGrafter"/>
</dbReference>
<dbReference type="PROSITE" id="PS50294">
    <property type="entry name" value="WD_REPEATS_REGION"/>
    <property type="match status" value="6"/>
</dbReference>
<dbReference type="InterPro" id="IPR001680">
    <property type="entry name" value="WD40_rpt"/>
</dbReference>
<evidence type="ECO:0000313" key="8">
    <source>
        <dbReference type="EMBL" id="MBY06990.1"/>
    </source>
</evidence>
<dbReference type="FunFam" id="2.130.10.10:FF:000178">
    <property type="entry name" value="WD repeat domain 3"/>
    <property type="match status" value="1"/>
</dbReference>
<keyword evidence="2 6" id="KW-0853">WD repeat</keyword>
<feature type="repeat" description="WD" evidence="6">
    <location>
        <begin position="570"/>
        <end position="611"/>
    </location>
</feature>
<evidence type="ECO:0000256" key="6">
    <source>
        <dbReference type="PROSITE-ProRule" id="PRU00221"/>
    </source>
</evidence>
<evidence type="ECO:0000259" key="7">
    <source>
        <dbReference type="Pfam" id="PF04003"/>
    </source>
</evidence>
<sequence length="926" mass="103479">MGLTHDYQRYISGPVFGALASADACIKFTEYKNTFGRYYAVTACEDVHIWDTKTKQKALSLRGVKHEATCLEVNPDGSQIAVGYADGAVRVFETDNGEVSITFQGHKAPVTCLDFSRGRLVSGGKDAVIILWDVVSEAGLFRLKGHKGVVTRCRFMKSGSILISSSKDTFVKFWDLDTQHCFKTLVGHRSEVWDFVLLRDDSWLVTGCADSELRFWTITSVAKEPAEVEEAKKTKVVEEADESEDDDGEKGPISCTRFGSVIREGKGRVCTLVVDPAESLMMCHGTDSLIEVFKLNDEETIKKRVHKREKKERKKKLKDVAEEDLEDVHLDPSIADIVERLQSFRSAGKPCSVDVHTTRSGLAKAVVAQKNNAVDLYALSATDKSAAAAVMESIRHGGHRTDVRTLTFSSDNTAVLSASGETVKIWSRSTQQCIRTIECDYALCSLFLPGDRHCIIGTKTGKLQLFDIAAGSLLDDIEAHEGPVWSICSYTDQRGIVSGSGAKEVKFWDYDVVDREGAKIVTLVHARTLKLTEDVLCVKLTPNGKLLAVSLMDSTVKVFFVDTLKFFLSMYGHKFPVLCMDISFDSKILATGSADRNVKLWGLDFGDCHKSIFAHDDSIMCLQFVPKTHLFFTGGKDRMLKQWDADNFQKVMTLEGHQGEIWALCVSPNGVHVATASHDKSIRLWQRSEEPLILEEEQEMEREAEFEANTQLEESVIPREGGKDEVALASKKTPEMVQTAERLMEALDIFKEEKGKLEEIAALKAAGQPTPVHTPHPLFVAYGTTCPHKYMLQALKRVKFSELEETLLVLPFSYTTDLLRVLSELLERGWEVELCCRSLFFLLKVHSGQITTTSSMVGLIDKLRRTTLEEVNRLRDTVGFNLAGLRVMQTEVDAREDVALFMDATNAFKEKRKKRQKKERAILSLV</sequence>
<dbReference type="Gene3D" id="2.130.10.10">
    <property type="entry name" value="YVTN repeat-like/Quinoprotein amine dehydrogenase"/>
    <property type="match status" value="4"/>
</dbReference>
<evidence type="ECO:0000256" key="3">
    <source>
        <dbReference type="ARBA" id="ARBA00022737"/>
    </source>
</evidence>
<organism evidence="8">
    <name type="scientific">Ornithodoros turicata</name>
    <dbReference type="NCBI Taxonomy" id="34597"/>
    <lineage>
        <taxon>Eukaryota</taxon>
        <taxon>Metazoa</taxon>
        <taxon>Ecdysozoa</taxon>
        <taxon>Arthropoda</taxon>
        <taxon>Chelicerata</taxon>
        <taxon>Arachnida</taxon>
        <taxon>Acari</taxon>
        <taxon>Parasitiformes</taxon>
        <taxon>Ixodida</taxon>
        <taxon>Ixodoidea</taxon>
        <taxon>Argasidae</taxon>
        <taxon>Ornithodorinae</taxon>
        <taxon>Ornithodoros</taxon>
    </lineage>
</organism>
<feature type="repeat" description="WD" evidence="6">
    <location>
        <begin position="612"/>
        <end position="653"/>
    </location>
</feature>
<dbReference type="EMBL" id="GGLE01002864">
    <property type="protein sequence ID" value="MBY06990.1"/>
    <property type="molecule type" value="Transcribed_RNA"/>
</dbReference>
<comment type="subcellular location">
    <subcellularLocation>
        <location evidence="1">Nucleus</location>
        <location evidence="1">Nucleolus</location>
    </subcellularLocation>
</comment>
<feature type="repeat" description="WD" evidence="6">
    <location>
        <begin position="103"/>
        <end position="134"/>
    </location>
</feature>
<dbReference type="PROSITE" id="PS50082">
    <property type="entry name" value="WD_REPEATS_2"/>
    <property type="match status" value="9"/>
</dbReference>
<proteinExistence type="inferred from homology"/>
<feature type="repeat" description="WD" evidence="6">
    <location>
        <begin position="477"/>
        <end position="509"/>
    </location>
</feature>
<feature type="repeat" description="WD" evidence="6">
    <location>
        <begin position="143"/>
        <end position="184"/>
    </location>
</feature>
<dbReference type="GO" id="GO:0030515">
    <property type="term" value="F:snoRNA binding"/>
    <property type="evidence" value="ECO:0007669"/>
    <property type="project" value="TreeGrafter"/>
</dbReference>
<feature type="repeat" description="WD" evidence="6">
    <location>
        <begin position="654"/>
        <end position="686"/>
    </location>
</feature>
<evidence type="ECO:0000256" key="1">
    <source>
        <dbReference type="ARBA" id="ARBA00004604"/>
    </source>
</evidence>
<dbReference type="CDD" id="cd00200">
    <property type="entry name" value="WD40"/>
    <property type="match status" value="2"/>
</dbReference>
<dbReference type="GO" id="GO:0030490">
    <property type="term" value="P:maturation of SSU-rRNA"/>
    <property type="evidence" value="ECO:0007669"/>
    <property type="project" value="TreeGrafter"/>
</dbReference>
<evidence type="ECO:0000256" key="2">
    <source>
        <dbReference type="ARBA" id="ARBA00022574"/>
    </source>
</evidence>
<feature type="repeat" description="WD" evidence="6">
    <location>
        <begin position="185"/>
        <end position="220"/>
    </location>
</feature>
<dbReference type="PANTHER" id="PTHR19853:SF0">
    <property type="entry name" value="WD REPEAT-CONTAINING PROTEIN 3"/>
    <property type="match status" value="1"/>
</dbReference>
<dbReference type="FunFam" id="2.130.10.10:FF:000157">
    <property type="entry name" value="WD repeat domain 3"/>
    <property type="match status" value="1"/>
</dbReference>
<protein>
    <submittedName>
        <fullName evidence="8">Putative wd40-repeat-containing subunit of the 18s rrna processing complex</fullName>
    </submittedName>
</protein>
<reference evidence="8" key="1">
    <citation type="submission" date="2018-03" db="EMBL/GenBank/DDBJ databases">
        <title>The relapsing fever spirochete Borrelia turicatae persists in the highly oxidative environment of its soft-bodied tick vector.</title>
        <authorList>
            <person name="Bourret T.J."/>
            <person name="Boyle W.K."/>
            <person name="Valenzuela J.G."/>
            <person name="Oliveira F."/>
            <person name="Lopez J.E."/>
        </authorList>
    </citation>
    <scope>NUCLEOTIDE SEQUENCE</scope>
    <source>
        <strain evidence="8">Kansas strain/isolate</strain>
        <tissue evidence="8">Salivary glands</tissue>
    </source>
</reference>
<feature type="domain" description="Small-subunit processome Utp12" evidence="7">
    <location>
        <begin position="788"/>
        <end position="889"/>
    </location>
</feature>
<evidence type="ECO:0000256" key="4">
    <source>
        <dbReference type="ARBA" id="ARBA00023242"/>
    </source>
</evidence>
<dbReference type="InterPro" id="IPR020472">
    <property type="entry name" value="WD40_PAC1"/>
</dbReference>
<dbReference type="InterPro" id="IPR036322">
    <property type="entry name" value="WD40_repeat_dom_sf"/>
</dbReference>
<keyword evidence="3" id="KW-0677">Repeat</keyword>
<dbReference type="PROSITE" id="PS00678">
    <property type="entry name" value="WD_REPEATS_1"/>
    <property type="match status" value="2"/>
</dbReference>
<dbReference type="InterPro" id="IPR019775">
    <property type="entry name" value="WD40_repeat_CS"/>
</dbReference>
<accession>A0A2R5LBV5</accession>
<dbReference type="SMART" id="SM00320">
    <property type="entry name" value="WD40"/>
    <property type="match status" value="11"/>
</dbReference>
<feature type="repeat" description="WD" evidence="6">
    <location>
        <begin position="396"/>
        <end position="436"/>
    </location>
</feature>
<dbReference type="AlphaFoldDB" id="A0A2R5LBV5"/>
<keyword evidence="4" id="KW-0539">Nucleus</keyword>
<dbReference type="PRINTS" id="PR00320">
    <property type="entry name" value="GPROTEINBRPT"/>
</dbReference>
<dbReference type="GO" id="GO:0032040">
    <property type="term" value="C:small-subunit processome"/>
    <property type="evidence" value="ECO:0007669"/>
    <property type="project" value="TreeGrafter"/>
</dbReference>
<dbReference type="Pfam" id="PF04003">
    <property type="entry name" value="Utp12"/>
    <property type="match status" value="1"/>
</dbReference>
<dbReference type="SUPFAM" id="SSF50978">
    <property type="entry name" value="WD40 repeat-like"/>
    <property type="match status" value="2"/>
</dbReference>
<name>A0A2R5LBV5_9ACAR</name>
<dbReference type="InterPro" id="IPR051570">
    <property type="entry name" value="TBC1_cilium_biogenesis"/>
</dbReference>
<dbReference type="InterPro" id="IPR007148">
    <property type="entry name" value="SSU_processome_Utp12"/>
</dbReference>
<dbReference type="InterPro" id="IPR015943">
    <property type="entry name" value="WD40/YVTN_repeat-like_dom_sf"/>
</dbReference>
<dbReference type="Pfam" id="PF25172">
    <property type="entry name" value="Beta-prop_WDR3_2nd"/>
    <property type="match status" value="1"/>
</dbReference>
<comment type="similarity">
    <text evidence="5">Belongs to the WD repeat WDR3/UTP12 family.</text>
</comment>